<dbReference type="PANTHER" id="PTHR34148">
    <property type="entry name" value="ADENOSYLCOBINAMIDE-GDP RIBAZOLETRANSFERASE"/>
    <property type="match status" value="1"/>
</dbReference>
<keyword evidence="7 19" id="KW-1003">Cell membrane</keyword>
<keyword evidence="9 19" id="KW-0808">Transferase</keyword>
<evidence type="ECO:0000256" key="6">
    <source>
        <dbReference type="ARBA" id="ARBA00015850"/>
    </source>
</evidence>
<keyword evidence="11 19" id="KW-0460">Magnesium</keyword>
<comment type="pathway">
    <text evidence="3 19">Cofactor biosynthesis; adenosylcobalamin biosynthesis; adenosylcobalamin from cob(II)yrinate a,c-diamide: step 7/7.</text>
</comment>
<evidence type="ECO:0000256" key="14">
    <source>
        <dbReference type="ARBA" id="ARBA00025228"/>
    </source>
</evidence>
<dbReference type="GO" id="GO:0005886">
    <property type="term" value="C:plasma membrane"/>
    <property type="evidence" value="ECO:0007669"/>
    <property type="project" value="UniProtKB-SubCell"/>
</dbReference>
<keyword evidence="21" id="KW-1185">Reference proteome</keyword>
<evidence type="ECO:0000256" key="8">
    <source>
        <dbReference type="ARBA" id="ARBA00022573"/>
    </source>
</evidence>
<reference evidence="20 21" key="1">
    <citation type="submission" date="2022-12" db="EMBL/GenBank/DDBJ databases">
        <title>Coexistence and Characterization of a Novel Tigecycline Resistance gene tet(X) variant and blaNDM-1 in a Pseudomonas caeni Isolate of Chicken Origin.</title>
        <authorList>
            <person name="Lu X."/>
            <person name="Zhang L."/>
            <person name="Li R."/>
            <person name="Wang Z."/>
        </authorList>
    </citation>
    <scope>NUCLEOTIDE SEQUENCE [LARGE SCALE GENOMIC DNA]</scope>
    <source>
        <strain evidence="20 21">CE14</strain>
    </source>
</reference>
<evidence type="ECO:0000256" key="18">
    <source>
        <dbReference type="ARBA" id="ARBA00049504"/>
    </source>
</evidence>
<feature type="transmembrane region" description="Helical" evidence="19">
    <location>
        <begin position="6"/>
        <end position="23"/>
    </location>
</feature>
<evidence type="ECO:0000256" key="1">
    <source>
        <dbReference type="ARBA" id="ARBA00001946"/>
    </source>
</evidence>
<comment type="subcellular location">
    <subcellularLocation>
        <location evidence="2 19">Cell membrane</location>
        <topology evidence="2 19">Multi-pass membrane protein</topology>
    </subcellularLocation>
</comment>
<comment type="catalytic activity">
    <reaction evidence="17 19">
        <text>alpha-ribazole + adenosylcob(III)inamide-GDP = adenosylcob(III)alamin + GMP + H(+)</text>
        <dbReference type="Rhea" id="RHEA:16049"/>
        <dbReference type="ChEBI" id="CHEBI:10329"/>
        <dbReference type="ChEBI" id="CHEBI:15378"/>
        <dbReference type="ChEBI" id="CHEBI:18408"/>
        <dbReference type="ChEBI" id="CHEBI:58115"/>
        <dbReference type="ChEBI" id="CHEBI:60487"/>
        <dbReference type="EC" id="2.7.8.26"/>
    </reaction>
</comment>
<dbReference type="EMBL" id="CP114976">
    <property type="protein sequence ID" value="WBE24559.1"/>
    <property type="molecule type" value="Genomic_DNA"/>
</dbReference>
<evidence type="ECO:0000256" key="4">
    <source>
        <dbReference type="ARBA" id="ARBA00010561"/>
    </source>
</evidence>
<evidence type="ECO:0000256" key="7">
    <source>
        <dbReference type="ARBA" id="ARBA00022475"/>
    </source>
</evidence>
<evidence type="ECO:0000256" key="19">
    <source>
        <dbReference type="HAMAP-Rule" id="MF_00719"/>
    </source>
</evidence>
<keyword evidence="10 19" id="KW-0812">Transmembrane</keyword>
<evidence type="ECO:0000256" key="15">
    <source>
        <dbReference type="ARBA" id="ARBA00032605"/>
    </source>
</evidence>
<evidence type="ECO:0000256" key="12">
    <source>
        <dbReference type="ARBA" id="ARBA00022989"/>
    </source>
</evidence>
<feature type="transmembrane region" description="Helical" evidence="19">
    <location>
        <begin position="35"/>
        <end position="55"/>
    </location>
</feature>
<evidence type="ECO:0000256" key="16">
    <source>
        <dbReference type="ARBA" id="ARBA00032853"/>
    </source>
</evidence>
<dbReference type="KEGG" id="dce:O6P33_09280"/>
<evidence type="ECO:0000256" key="11">
    <source>
        <dbReference type="ARBA" id="ARBA00022842"/>
    </source>
</evidence>
<keyword evidence="13 19" id="KW-0472">Membrane</keyword>
<dbReference type="GO" id="GO:0008818">
    <property type="term" value="F:cobalamin 5'-phosphate synthase activity"/>
    <property type="evidence" value="ECO:0007669"/>
    <property type="project" value="UniProtKB-UniRule"/>
</dbReference>
<dbReference type="HAMAP" id="MF_00719">
    <property type="entry name" value="CobS"/>
    <property type="match status" value="1"/>
</dbReference>
<name>A0AAE9VM99_9GAMM</name>
<dbReference type="GO" id="GO:0051073">
    <property type="term" value="F:adenosylcobinamide-GDP ribazoletransferase activity"/>
    <property type="evidence" value="ECO:0007669"/>
    <property type="project" value="UniProtKB-UniRule"/>
</dbReference>
<dbReference type="PANTHER" id="PTHR34148:SF1">
    <property type="entry name" value="ADENOSYLCOBINAMIDE-GDP RIBAZOLETRANSFERASE"/>
    <property type="match status" value="1"/>
</dbReference>
<comment type="catalytic activity">
    <reaction evidence="18 19">
        <text>alpha-ribazole 5'-phosphate + adenosylcob(III)inamide-GDP = adenosylcob(III)alamin 5'-phosphate + GMP + H(+)</text>
        <dbReference type="Rhea" id="RHEA:23560"/>
        <dbReference type="ChEBI" id="CHEBI:15378"/>
        <dbReference type="ChEBI" id="CHEBI:57918"/>
        <dbReference type="ChEBI" id="CHEBI:58115"/>
        <dbReference type="ChEBI" id="CHEBI:60487"/>
        <dbReference type="ChEBI" id="CHEBI:60493"/>
        <dbReference type="EC" id="2.7.8.26"/>
    </reaction>
</comment>
<dbReference type="Pfam" id="PF02654">
    <property type="entry name" value="CobS"/>
    <property type="match status" value="1"/>
</dbReference>
<accession>A0AAE9VM99</accession>
<evidence type="ECO:0000256" key="9">
    <source>
        <dbReference type="ARBA" id="ARBA00022679"/>
    </source>
</evidence>
<evidence type="ECO:0000256" key="5">
    <source>
        <dbReference type="ARBA" id="ARBA00013200"/>
    </source>
</evidence>
<comment type="similarity">
    <text evidence="4 19">Belongs to the CobS family.</text>
</comment>
<dbReference type="Proteomes" id="UP001212189">
    <property type="component" value="Chromosome"/>
</dbReference>
<evidence type="ECO:0000313" key="21">
    <source>
        <dbReference type="Proteomes" id="UP001212189"/>
    </source>
</evidence>
<comment type="function">
    <text evidence="14 19">Joins adenosylcobinamide-GDP and alpha-ribazole to generate adenosylcobalamin (Ado-cobalamin). Also synthesizes adenosylcobalamin 5'-phosphate from adenosylcobinamide-GDP and alpha-ribazole 5'-phosphate.</text>
</comment>
<feature type="transmembrane region" description="Helical" evidence="19">
    <location>
        <begin position="209"/>
        <end position="227"/>
    </location>
</feature>
<feature type="transmembrane region" description="Helical" evidence="19">
    <location>
        <begin position="61"/>
        <end position="79"/>
    </location>
</feature>
<evidence type="ECO:0000256" key="17">
    <source>
        <dbReference type="ARBA" id="ARBA00048623"/>
    </source>
</evidence>
<dbReference type="InterPro" id="IPR003805">
    <property type="entry name" value="CobS"/>
</dbReference>
<dbReference type="GO" id="GO:0009236">
    <property type="term" value="P:cobalamin biosynthetic process"/>
    <property type="evidence" value="ECO:0007669"/>
    <property type="project" value="UniProtKB-UniRule"/>
</dbReference>
<dbReference type="AlphaFoldDB" id="A0AAE9VM99"/>
<dbReference type="RefSeq" id="WP_269817503.1">
    <property type="nucleotide sequence ID" value="NZ_CP114976.1"/>
</dbReference>
<protein>
    <recommendedName>
        <fullName evidence="6 19">Adenosylcobinamide-GDP ribazoletransferase</fullName>
        <ecNumber evidence="5 19">2.7.8.26</ecNumber>
    </recommendedName>
    <alternativeName>
        <fullName evidence="16 19">Cobalamin synthase</fullName>
    </alternativeName>
    <alternativeName>
        <fullName evidence="15 19">Cobalamin-5'-phosphate synthase</fullName>
    </alternativeName>
</protein>
<feature type="transmembrane region" description="Helical" evidence="19">
    <location>
        <begin position="114"/>
        <end position="137"/>
    </location>
</feature>
<comment type="cofactor">
    <cofactor evidence="1 19">
        <name>Mg(2+)</name>
        <dbReference type="ChEBI" id="CHEBI:18420"/>
    </cofactor>
</comment>
<sequence length="256" mass="27645">MSTYYWGFWYALIFLSRVPGPYLQRVDKEVQQAAMWFYPIVGAILGVFLVSLVLLCYLYNPQASFLLVAALVLALWVYFTGAMHLDGVADTADAWVGGLGNHERTLEIMKDPRVGAMAVAAMIVVLLVKFAAIAALLEQAHSDLGLLLGGLLLIPMLARAGIIGLMATTSYVRKQGMVSDTQSAATKSKVMIMSAVLALLALPLLQEKALLILFVWLTVLVAYRAALKKRLGGYTGDTLGAAVEIQEAVLLVALAL</sequence>
<evidence type="ECO:0000256" key="2">
    <source>
        <dbReference type="ARBA" id="ARBA00004651"/>
    </source>
</evidence>
<evidence type="ECO:0000256" key="13">
    <source>
        <dbReference type="ARBA" id="ARBA00023136"/>
    </source>
</evidence>
<dbReference type="EC" id="2.7.8.26" evidence="5 19"/>
<evidence type="ECO:0000256" key="10">
    <source>
        <dbReference type="ARBA" id="ARBA00022692"/>
    </source>
</evidence>
<gene>
    <name evidence="19 20" type="primary">cobS</name>
    <name evidence="20" type="ORF">O6P33_09280</name>
</gene>
<keyword evidence="8 19" id="KW-0169">Cobalamin biosynthesis</keyword>
<evidence type="ECO:0000256" key="3">
    <source>
        <dbReference type="ARBA" id="ARBA00004663"/>
    </source>
</evidence>
<evidence type="ECO:0000313" key="20">
    <source>
        <dbReference type="EMBL" id="WBE24559.1"/>
    </source>
</evidence>
<proteinExistence type="inferred from homology"/>
<organism evidence="20 21">
    <name type="scientific">Denitrificimonas caeni</name>
    <dbReference type="NCBI Taxonomy" id="521720"/>
    <lineage>
        <taxon>Bacteria</taxon>
        <taxon>Pseudomonadati</taxon>
        <taxon>Pseudomonadota</taxon>
        <taxon>Gammaproteobacteria</taxon>
        <taxon>Pseudomonadales</taxon>
        <taxon>Pseudomonadaceae</taxon>
        <taxon>Denitrificimonas</taxon>
    </lineage>
</organism>
<dbReference type="NCBIfam" id="TIGR00317">
    <property type="entry name" value="cobS"/>
    <property type="match status" value="1"/>
</dbReference>
<feature type="transmembrane region" description="Helical" evidence="19">
    <location>
        <begin position="149"/>
        <end position="172"/>
    </location>
</feature>
<keyword evidence="12 19" id="KW-1133">Transmembrane helix</keyword>